<dbReference type="Pfam" id="PF08013">
    <property type="entry name" value="GatZ_KbaZ-like"/>
    <property type="match status" value="1"/>
</dbReference>
<keyword evidence="3" id="KW-1185">Reference proteome</keyword>
<accession>K6Z6Z3</accession>
<dbReference type="STRING" id="493475.GARC_2253"/>
<reference evidence="2 3" key="1">
    <citation type="journal article" date="2017" name="Antonie Van Leeuwenhoek">
        <title>Rhizobium rhizosphaerae sp. nov., a novel species isolated from rice rhizosphere.</title>
        <authorList>
            <person name="Zhao J.J."/>
            <person name="Zhang J."/>
            <person name="Zhang R.J."/>
            <person name="Zhang C.W."/>
            <person name="Yin H.Q."/>
            <person name="Zhang X.X."/>
        </authorList>
    </citation>
    <scope>NUCLEOTIDE SEQUENCE [LARGE SCALE GENOMIC DNA]</scope>
    <source>
        <strain evidence="2 3">BSs20135</strain>
    </source>
</reference>
<dbReference type="GO" id="GO:2001059">
    <property type="term" value="P:D-tagatose 6-phosphate catabolic process"/>
    <property type="evidence" value="ECO:0007669"/>
    <property type="project" value="UniProtKB-UniPathway"/>
</dbReference>
<dbReference type="GO" id="GO:0005886">
    <property type="term" value="C:plasma membrane"/>
    <property type="evidence" value="ECO:0007669"/>
    <property type="project" value="TreeGrafter"/>
</dbReference>
<dbReference type="Gene3D" id="3.20.20.70">
    <property type="entry name" value="Aldolase class I"/>
    <property type="match status" value="1"/>
</dbReference>
<dbReference type="PANTHER" id="PTHR32502:SF12">
    <property type="entry name" value="D-TAGATOSE-1,6-BISPHOSPHATE ALDOLASE SUBUNIT GATZ"/>
    <property type="match status" value="1"/>
</dbReference>
<name>K6Z6Z3_9ALTE</name>
<dbReference type="GO" id="GO:0005975">
    <property type="term" value="P:carbohydrate metabolic process"/>
    <property type="evidence" value="ECO:0007669"/>
    <property type="project" value="InterPro"/>
</dbReference>
<dbReference type="PIRSF" id="PIRSF009264">
    <property type="entry name" value="TagBP_ald_AgaZ"/>
    <property type="match status" value="1"/>
</dbReference>
<dbReference type="InterPro" id="IPR013785">
    <property type="entry name" value="Aldolase_TIM"/>
</dbReference>
<gene>
    <name evidence="2" type="primary">kbaZ</name>
    <name evidence="2" type="ORF">GARC_2253</name>
</gene>
<dbReference type="AlphaFoldDB" id="K6Z6Z3"/>
<dbReference type="SUPFAM" id="SSF51569">
    <property type="entry name" value="Aldolase"/>
    <property type="match status" value="1"/>
</dbReference>
<comment type="pathway">
    <text evidence="1">Carbohydrate metabolism; D-tagatose 6-phosphate degradation; D-glyceraldehyde 3-phosphate and glycerone phosphate from D-tagatose 6-phosphate: step 2/2.</text>
</comment>
<protein>
    <submittedName>
        <fullName evidence="2">D-tagatose-1,6-bisphosphate aldolase subunit kbaZ</fullName>
    </submittedName>
</protein>
<dbReference type="eggNOG" id="COG4573">
    <property type="taxonomic scope" value="Bacteria"/>
</dbReference>
<dbReference type="GO" id="GO:0009401">
    <property type="term" value="P:phosphoenolpyruvate-dependent sugar phosphotransferase system"/>
    <property type="evidence" value="ECO:0007669"/>
    <property type="project" value="TreeGrafter"/>
</dbReference>
<dbReference type="PANTHER" id="PTHR32502">
    <property type="entry name" value="N-ACETYLGALACTOSAMINE PERMEASE II COMPONENT-RELATED"/>
    <property type="match status" value="1"/>
</dbReference>
<sequence length="381" mass="42415">MLEATSNQVNQDGGYTGLLPKDFCALVYSIADKVGLPHQQIILGGDHLGPNCWQDLTSDEAMAKSDVLIAEYVNAGFRKIHLDCSMSCSDDPVPLGDDLVAQRAARLCSIAENAWHTCGGEAPVYIIGTEVPVPGGAQEGLDELTPTSVEAATQTIAIHKKAFFKAGLEGTWPRIIGLVVQPGVEFDHHKVMAFKPEKAEALSQYIEHDPLMVYEAHSTDYQTAQHLSDLVKGHFAILKVGPWLTYALREACWALDLIEQEWIEPASRANLKQTLLQAMQDNPIYWKKYYSDDVKTQMLDCQYSLSDRIRYYWPQPEVSASLDKLIKNLDNNKPPLTLISQYMPNQYRAIVDGEIGRGIEELIFHKISEVLAQYSAACFGN</sequence>
<dbReference type="NCBIfam" id="TIGR02810">
    <property type="entry name" value="agaZ_gatZ"/>
    <property type="match status" value="1"/>
</dbReference>
<evidence type="ECO:0000256" key="1">
    <source>
        <dbReference type="ARBA" id="ARBA00005191"/>
    </source>
</evidence>
<organism evidence="2 3">
    <name type="scientific">Paraglaciecola arctica BSs20135</name>
    <dbReference type="NCBI Taxonomy" id="493475"/>
    <lineage>
        <taxon>Bacteria</taxon>
        <taxon>Pseudomonadati</taxon>
        <taxon>Pseudomonadota</taxon>
        <taxon>Gammaproteobacteria</taxon>
        <taxon>Alteromonadales</taxon>
        <taxon>Alteromonadaceae</taxon>
        <taxon>Paraglaciecola</taxon>
    </lineage>
</organism>
<dbReference type="Proteomes" id="UP000006327">
    <property type="component" value="Unassembled WGS sequence"/>
</dbReference>
<dbReference type="EMBL" id="BAEO01000028">
    <property type="protein sequence ID" value="GAC19220.1"/>
    <property type="molecule type" value="Genomic_DNA"/>
</dbReference>
<evidence type="ECO:0000313" key="2">
    <source>
        <dbReference type="EMBL" id="GAC19220.1"/>
    </source>
</evidence>
<dbReference type="Gene3D" id="1.10.400.20">
    <property type="entry name" value="putative tagatose 6-phosphate kinase domain like"/>
    <property type="match status" value="1"/>
</dbReference>
<dbReference type="InterPro" id="IPR050303">
    <property type="entry name" value="GatZ_KbaZ_carbometab"/>
</dbReference>
<dbReference type="UniPathway" id="UPA00704">
    <property type="reaction ID" value="UER00716"/>
</dbReference>
<evidence type="ECO:0000313" key="3">
    <source>
        <dbReference type="Proteomes" id="UP000006327"/>
    </source>
</evidence>
<comment type="caution">
    <text evidence="2">The sequence shown here is derived from an EMBL/GenBank/DDBJ whole genome shotgun (WGS) entry which is preliminary data.</text>
</comment>
<proteinExistence type="predicted"/>
<dbReference type="InterPro" id="IPR012062">
    <property type="entry name" value="GatZ/KbaZ-like"/>
</dbReference>